<evidence type="ECO:0000313" key="8">
    <source>
        <dbReference type="EMBL" id="KAF8728556.1"/>
    </source>
</evidence>
<dbReference type="PANTHER" id="PTHR31744:SF215">
    <property type="entry name" value="PROTEIN, PUTATIVE, EXPRESSED-RELATED"/>
    <property type="match status" value="1"/>
</dbReference>
<dbReference type="InterPro" id="IPR003441">
    <property type="entry name" value="NAC-dom"/>
</dbReference>
<feature type="region of interest" description="Disordered" evidence="6">
    <location>
        <begin position="508"/>
        <end position="544"/>
    </location>
</feature>
<sequence length="544" mass="59316">MWGRGQRGFPHSCEERGETASEYSTGQWTEGNGNRIRTRGAIRIRTGNLEPQLLAVRSERREPGRPLSSAASARLSNAGVERWSLYKATEPLRSTSPSSLLPSFLNPPLSFTHASPSPSPSPLSFSVRQPFPLPLVARLVAEGRKGGASCLVLGAAEMSEVSVINQAEVVEEAGQLDLPPGFRFHPTDEEIITHYLTHKALDHRFISGVIGEVDLNKCEPWDLPGRAKMGEKEWYFFCHKDRKYPTGTRTNRATETGYWKATGKDKEIFRGRGILVGMKKTLVFYRGRAPRGEKTGWVMHEFRLEGKLPPTLPRSTKDEWAVCKVFNKELAARTEPMAAAAGGAELERIGSLGFLSELLDNAELPPLVEASFGGDVDDVIDFKGVASTSGHAAAAPDTSYLPVKMEEHAPLQYHQQQPQMFYTGQYFSLPAVNSGDLTPAIRRYCKAEQVASGQTTSVLSPSRETGLSTDPNAAAGGGCAEISSAVTPSSSHHQFLHELDDPLLHPERRRSVAGGYPPAPITCSLMHRRSSPPPIPAAPDLGSD</sequence>
<evidence type="ECO:0000256" key="1">
    <source>
        <dbReference type="ARBA" id="ARBA00004123"/>
    </source>
</evidence>
<dbReference type="PROSITE" id="PS51005">
    <property type="entry name" value="NAC"/>
    <property type="match status" value="1"/>
</dbReference>
<feature type="compositionally biased region" description="Polar residues" evidence="6">
    <location>
        <begin position="21"/>
        <end position="30"/>
    </location>
</feature>
<name>A0A835F4W2_9POAL</name>
<accession>A0A835F4W2</accession>
<evidence type="ECO:0000256" key="4">
    <source>
        <dbReference type="ARBA" id="ARBA00023163"/>
    </source>
</evidence>
<dbReference type="FunFam" id="2.170.150.80:FF:000006">
    <property type="entry name" value="NAC domain-containing protein 100-like"/>
    <property type="match status" value="1"/>
</dbReference>
<dbReference type="GO" id="GO:0006355">
    <property type="term" value="P:regulation of DNA-templated transcription"/>
    <property type="evidence" value="ECO:0007669"/>
    <property type="project" value="InterPro"/>
</dbReference>
<evidence type="ECO:0000256" key="2">
    <source>
        <dbReference type="ARBA" id="ARBA00023015"/>
    </source>
</evidence>
<keyword evidence="9" id="KW-1185">Reference proteome</keyword>
<evidence type="ECO:0000256" key="5">
    <source>
        <dbReference type="ARBA" id="ARBA00023242"/>
    </source>
</evidence>
<keyword evidence="2" id="KW-0805">Transcription regulation</keyword>
<dbReference type="GO" id="GO:0005634">
    <property type="term" value="C:nucleus"/>
    <property type="evidence" value="ECO:0007669"/>
    <property type="project" value="UniProtKB-SubCell"/>
</dbReference>
<evidence type="ECO:0000256" key="3">
    <source>
        <dbReference type="ARBA" id="ARBA00023125"/>
    </source>
</evidence>
<keyword evidence="5" id="KW-0539">Nucleus</keyword>
<feature type="domain" description="NAC" evidence="7">
    <location>
        <begin position="178"/>
        <end position="328"/>
    </location>
</feature>
<keyword evidence="3" id="KW-0238">DNA-binding</keyword>
<proteinExistence type="predicted"/>
<dbReference type="Proteomes" id="UP000636709">
    <property type="component" value="Unassembled WGS sequence"/>
</dbReference>
<reference evidence="8" key="1">
    <citation type="submission" date="2020-07" db="EMBL/GenBank/DDBJ databases">
        <title>Genome sequence and genetic diversity analysis of an under-domesticated orphan crop, white fonio (Digitaria exilis).</title>
        <authorList>
            <person name="Bennetzen J.L."/>
            <person name="Chen S."/>
            <person name="Ma X."/>
            <person name="Wang X."/>
            <person name="Yssel A.E.J."/>
            <person name="Chaluvadi S.R."/>
            <person name="Johnson M."/>
            <person name="Gangashetty P."/>
            <person name="Hamidou F."/>
            <person name="Sanogo M.D."/>
            <person name="Zwaenepoel A."/>
            <person name="Wallace J."/>
            <person name="Van De Peer Y."/>
            <person name="Van Deynze A."/>
        </authorList>
    </citation>
    <scope>NUCLEOTIDE SEQUENCE</scope>
    <source>
        <tissue evidence="8">Leaves</tissue>
    </source>
</reference>
<dbReference type="SUPFAM" id="SSF101941">
    <property type="entry name" value="NAC domain"/>
    <property type="match status" value="1"/>
</dbReference>
<dbReference type="GO" id="GO:0003677">
    <property type="term" value="F:DNA binding"/>
    <property type="evidence" value="ECO:0007669"/>
    <property type="project" value="UniProtKB-KW"/>
</dbReference>
<dbReference type="OrthoDB" id="1424968at2759"/>
<evidence type="ECO:0000313" key="9">
    <source>
        <dbReference type="Proteomes" id="UP000636709"/>
    </source>
</evidence>
<comment type="subcellular location">
    <subcellularLocation>
        <location evidence="1">Nucleus</location>
    </subcellularLocation>
</comment>
<comment type="caution">
    <text evidence="8">The sequence shown here is derived from an EMBL/GenBank/DDBJ whole genome shotgun (WGS) entry which is preliminary data.</text>
</comment>
<protein>
    <recommendedName>
        <fullName evidence="7">NAC domain-containing protein</fullName>
    </recommendedName>
</protein>
<gene>
    <name evidence="8" type="ORF">HU200_017819</name>
</gene>
<dbReference type="Pfam" id="PF02365">
    <property type="entry name" value="NAM"/>
    <property type="match status" value="1"/>
</dbReference>
<feature type="region of interest" description="Disordered" evidence="6">
    <location>
        <begin position="452"/>
        <end position="494"/>
    </location>
</feature>
<dbReference type="AlphaFoldDB" id="A0A835F4W2"/>
<feature type="compositionally biased region" description="Polar residues" evidence="6">
    <location>
        <begin position="452"/>
        <end position="471"/>
    </location>
</feature>
<evidence type="ECO:0000259" key="7">
    <source>
        <dbReference type="PROSITE" id="PS51005"/>
    </source>
</evidence>
<dbReference type="PANTHER" id="PTHR31744">
    <property type="entry name" value="PROTEIN CUP-SHAPED COTYLEDON 2-RELATED"/>
    <property type="match status" value="1"/>
</dbReference>
<evidence type="ECO:0000256" key="6">
    <source>
        <dbReference type="SAM" id="MobiDB-lite"/>
    </source>
</evidence>
<dbReference type="InterPro" id="IPR036093">
    <property type="entry name" value="NAC_dom_sf"/>
</dbReference>
<keyword evidence="4" id="KW-0804">Transcription</keyword>
<dbReference type="Gene3D" id="2.170.150.80">
    <property type="entry name" value="NAC domain"/>
    <property type="match status" value="1"/>
</dbReference>
<feature type="region of interest" description="Disordered" evidence="6">
    <location>
        <begin position="1"/>
        <end position="34"/>
    </location>
</feature>
<organism evidence="8 9">
    <name type="scientific">Digitaria exilis</name>
    <dbReference type="NCBI Taxonomy" id="1010633"/>
    <lineage>
        <taxon>Eukaryota</taxon>
        <taxon>Viridiplantae</taxon>
        <taxon>Streptophyta</taxon>
        <taxon>Embryophyta</taxon>
        <taxon>Tracheophyta</taxon>
        <taxon>Spermatophyta</taxon>
        <taxon>Magnoliopsida</taxon>
        <taxon>Liliopsida</taxon>
        <taxon>Poales</taxon>
        <taxon>Poaceae</taxon>
        <taxon>PACMAD clade</taxon>
        <taxon>Panicoideae</taxon>
        <taxon>Panicodae</taxon>
        <taxon>Paniceae</taxon>
        <taxon>Anthephorinae</taxon>
        <taxon>Digitaria</taxon>
    </lineage>
</organism>
<feature type="compositionally biased region" description="Polar residues" evidence="6">
    <location>
        <begin position="484"/>
        <end position="493"/>
    </location>
</feature>
<dbReference type="EMBL" id="JACEFO010001626">
    <property type="protein sequence ID" value="KAF8728556.1"/>
    <property type="molecule type" value="Genomic_DNA"/>
</dbReference>